<evidence type="ECO:0000256" key="1">
    <source>
        <dbReference type="ARBA" id="ARBA00023016"/>
    </source>
</evidence>
<dbReference type="Proteomes" id="UP001206925">
    <property type="component" value="Unassembled WGS sequence"/>
</dbReference>
<gene>
    <name evidence="2" type="ORF">M8C21_023485</name>
</gene>
<keyword evidence="3" id="KW-1185">Reference proteome</keyword>
<dbReference type="PANTHER" id="PTHR46991">
    <property type="entry name" value="23.5 KDA HEAT SHOCK PROTEIN, MITOCHONDRIAL"/>
    <property type="match status" value="1"/>
</dbReference>
<comment type="caution">
    <text evidence="2">The sequence shown here is derived from an EMBL/GenBank/DDBJ whole genome shotgun (WGS) entry which is preliminary data.</text>
</comment>
<dbReference type="InterPro" id="IPR008978">
    <property type="entry name" value="HSP20-like_chaperone"/>
</dbReference>
<evidence type="ECO:0000313" key="3">
    <source>
        <dbReference type="Proteomes" id="UP001206925"/>
    </source>
</evidence>
<organism evidence="2 3">
    <name type="scientific">Ambrosia artemisiifolia</name>
    <name type="common">Common ragweed</name>
    <dbReference type="NCBI Taxonomy" id="4212"/>
    <lineage>
        <taxon>Eukaryota</taxon>
        <taxon>Viridiplantae</taxon>
        <taxon>Streptophyta</taxon>
        <taxon>Embryophyta</taxon>
        <taxon>Tracheophyta</taxon>
        <taxon>Spermatophyta</taxon>
        <taxon>Magnoliopsida</taxon>
        <taxon>eudicotyledons</taxon>
        <taxon>Gunneridae</taxon>
        <taxon>Pentapetalae</taxon>
        <taxon>asterids</taxon>
        <taxon>campanulids</taxon>
        <taxon>Asterales</taxon>
        <taxon>Asteraceae</taxon>
        <taxon>Asteroideae</taxon>
        <taxon>Heliantheae alliance</taxon>
        <taxon>Heliantheae</taxon>
        <taxon>Ambrosia</taxon>
    </lineage>
</organism>
<proteinExistence type="predicted"/>
<reference evidence="2" key="1">
    <citation type="submission" date="2022-06" db="EMBL/GenBank/DDBJ databases">
        <title>Uncovering the hologenomic basis of an extraordinary plant invasion.</title>
        <authorList>
            <person name="Bieker V.C."/>
            <person name="Martin M.D."/>
            <person name="Gilbert T."/>
            <person name="Hodgins K."/>
            <person name="Battlay P."/>
            <person name="Petersen B."/>
            <person name="Wilson J."/>
        </authorList>
    </citation>
    <scope>NUCLEOTIDE SEQUENCE</scope>
    <source>
        <strain evidence="2">AA19_3_7</strain>
        <tissue evidence="2">Leaf</tissue>
    </source>
</reference>
<dbReference type="AlphaFoldDB" id="A0AAD5BM59"/>
<evidence type="ECO:0000313" key="2">
    <source>
        <dbReference type="EMBL" id="KAI7725669.1"/>
    </source>
</evidence>
<keyword evidence="1" id="KW-0346">Stress response</keyword>
<name>A0AAD5BM59_AMBAR</name>
<dbReference type="InterPro" id="IPR044656">
    <property type="entry name" value="HSP14.7/HSP23.5/HSP23.6-like"/>
</dbReference>
<accession>A0AAD5BM59</accession>
<dbReference type="PANTHER" id="PTHR46991:SF11">
    <property type="entry name" value="SMALL HEAT SHOCK PROTEIN HSPF"/>
    <property type="match status" value="1"/>
</dbReference>
<dbReference type="CDD" id="cd06464">
    <property type="entry name" value="ACD_sHsps-like"/>
    <property type="match status" value="1"/>
</dbReference>
<protein>
    <submittedName>
        <fullName evidence="2">Uncharacterized protein</fullName>
    </submittedName>
</protein>
<dbReference type="SUPFAM" id="SSF49764">
    <property type="entry name" value="HSP20-like chaperones"/>
    <property type="match status" value="1"/>
</dbReference>
<dbReference type="EMBL" id="JAMZMK010011883">
    <property type="protein sequence ID" value="KAI7725669.1"/>
    <property type="molecule type" value="Genomic_DNA"/>
</dbReference>
<sequence>MASSLLRLTTSVVRFRPPLSITVSAHRLPRHHLDNNNTRSFSSPPLPKVKFDLHYLKHQMDIMAGVPSMLITIVNDEEATVNIPGMSKTETDNGPCVSINMPGLRIPKGEECQAVDSAELVVDNKMLIYLKTHTTKYIHLAGIRLPDNIDPNGAFNRAHLGQIQCEIIAHPEVKSKSFTAYKKDTRESIYLKGNMPGVETNVITKEGLSVSLNMPGFEIQDVELGFEYDTLIIEGKRGNEHYIAGIRVPEGFHREEHMIKREMQDGVYKATLPYVDANRRAFSAYR</sequence>